<sequence>MTELSHFKREILHSAITVRGNKKKGMVDDGAVRLRGKRKSIAELQNSTHLYMKIK</sequence>
<reference evidence="1" key="1">
    <citation type="submission" date="2021-06" db="EMBL/GenBank/DDBJ databases">
        <authorList>
            <person name="Kallberg Y."/>
            <person name="Tangrot J."/>
            <person name="Rosling A."/>
        </authorList>
    </citation>
    <scope>NUCLEOTIDE SEQUENCE</scope>
    <source>
        <strain evidence="1">MA461A</strain>
    </source>
</reference>
<evidence type="ECO:0000313" key="2">
    <source>
        <dbReference type="Proteomes" id="UP000789920"/>
    </source>
</evidence>
<protein>
    <submittedName>
        <fullName evidence="1">27457_t:CDS:1</fullName>
    </submittedName>
</protein>
<dbReference type="EMBL" id="CAJVQC010043241">
    <property type="protein sequence ID" value="CAG8777045.1"/>
    <property type="molecule type" value="Genomic_DNA"/>
</dbReference>
<evidence type="ECO:0000313" key="1">
    <source>
        <dbReference type="EMBL" id="CAG8777045.1"/>
    </source>
</evidence>
<feature type="non-terminal residue" evidence="1">
    <location>
        <position position="55"/>
    </location>
</feature>
<gene>
    <name evidence="1" type="ORF">RPERSI_LOCUS17064</name>
</gene>
<name>A0ACA9R564_9GLOM</name>
<dbReference type="Proteomes" id="UP000789920">
    <property type="component" value="Unassembled WGS sequence"/>
</dbReference>
<organism evidence="1 2">
    <name type="scientific">Racocetra persica</name>
    <dbReference type="NCBI Taxonomy" id="160502"/>
    <lineage>
        <taxon>Eukaryota</taxon>
        <taxon>Fungi</taxon>
        <taxon>Fungi incertae sedis</taxon>
        <taxon>Mucoromycota</taxon>
        <taxon>Glomeromycotina</taxon>
        <taxon>Glomeromycetes</taxon>
        <taxon>Diversisporales</taxon>
        <taxon>Gigasporaceae</taxon>
        <taxon>Racocetra</taxon>
    </lineage>
</organism>
<keyword evidence="2" id="KW-1185">Reference proteome</keyword>
<comment type="caution">
    <text evidence="1">The sequence shown here is derived from an EMBL/GenBank/DDBJ whole genome shotgun (WGS) entry which is preliminary data.</text>
</comment>
<accession>A0ACA9R564</accession>
<proteinExistence type="predicted"/>